<dbReference type="Pfam" id="PF03992">
    <property type="entry name" value="ABM"/>
    <property type="match status" value="1"/>
</dbReference>
<proteinExistence type="predicted"/>
<evidence type="ECO:0000313" key="2">
    <source>
        <dbReference type="EMBL" id="MCW9705511.1"/>
    </source>
</evidence>
<dbReference type="GO" id="GO:0004497">
    <property type="term" value="F:monooxygenase activity"/>
    <property type="evidence" value="ECO:0007669"/>
    <property type="project" value="UniProtKB-KW"/>
</dbReference>
<keyword evidence="3" id="KW-1185">Reference proteome</keyword>
<comment type="caution">
    <text evidence="2">The sequence shown here is derived from an EMBL/GenBank/DDBJ whole genome shotgun (WGS) entry which is preliminary data.</text>
</comment>
<dbReference type="Gene3D" id="3.30.70.100">
    <property type="match status" value="1"/>
</dbReference>
<keyword evidence="2" id="KW-0503">Monooxygenase</keyword>
<dbReference type="InterPro" id="IPR007138">
    <property type="entry name" value="ABM_dom"/>
</dbReference>
<dbReference type="InterPro" id="IPR011008">
    <property type="entry name" value="Dimeric_a/b-barrel"/>
</dbReference>
<dbReference type="SUPFAM" id="SSF54909">
    <property type="entry name" value="Dimeric alpha+beta barrel"/>
    <property type="match status" value="1"/>
</dbReference>
<name>A0ABT3PHW1_9BACT</name>
<reference evidence="2 3" key="1">
    <citation type="submission" date="2021-03" db="EMBL/GenBank/DDBJ databases">
        <title>Aliifodinibius sp. nov., a new bacterium isolated from saline soil.</title>
        <authorList>
            <person name="Galisteo C."/>
            <person name="De La Haba R."/>
            <person name="Sanchez-Porro C."/>
            <person name="Ventosa A."/>
        </authorList>
    </citation>
    <scope>NUCLEOTIDE SEQUENCE [LARGE SCALE GENOMIC DNA]</scope>
    <source>
        <strain evidence="2 3">1BSP15-2V2</strain>
    </source>
</reference>
<dbReference type="EMBL" id="JAGGJA010000001">
    <property type="protein sequence ID" value="MCW9705511.1"/>
    <property type="molecule type" value="Genomic_DNA"/>
</dbReference>
<evidence type="ECO:0000313" key="3">
    <source>
        <dbReference type="Proteomes" id="UP001207918"/>
    </source>
</evidence>
<feature type="domain" description="ABM" evidence="1">
    <location>
        <begin position="12"/>
        <end position="75"/>
    </location>
</feature>
<accession>A0ABT3PHW1</accession>
<organism evidence="2 3">
    <name type="scientific">Fodinibius salsisoli</name>
    <dbReference type="NCBI Taxonomy" id="2820877"/>
    <lineage>
        <taxon>Bacteria</taxon>
        <taxon>Pseudomonadati</taxon>
        <taxon>Balneolota</taxon>
        <taxon>Balneolia</taxon>
        <taxon>Balneolales</taxon>
        <taxon>Balneolaceae</taxon>
        <taxon>Fodinibius</taxon>
    </lineage>
</organism>
<keyword evidence="2" id="KW-0560">Oxidoreductase</keyword>
<sequence>MGQPEKRIHIDKFTVPKQGIEEFTKRLRKNPNIIKKLPGFIKHEVYQRRDESGNLICMTIAEWESAEALENAKKTVKAAYEEENFDPAEMFERLGITADRGVYSIMKENI</sequence>
<evidence type="ECO:0000259" key="1">
    <source>
        <dbReference type="Pfam" id="PF03992"/>
    </source>
</evidence>
<dbReference type="Proteomes" id="UP001207918">
    <property type="component" value="Unassembled WGS sequence"/>
</dbReference>
<protein>
    <submittedName>
        <fullName evidence="2">Antibiotic biosynthesis monooxygenase</fullName>
    </submittedName>
</protein>
<gene>
    <name evidence="2" type="ORF">J6I44_01530</name>
</gene>